<evidence type="ECO:0000313" key="5">
    <source>
        <dbReference type="Proteomes" id="UP000809431"/>
    </source>
</evidence>
<protein>
    <submittedName>
        <fullName evidence="4">GNAT family N-acetyltransferase</fullName>
    </submittedName>
</protein>
<comment type="caution">
    <text evidence="4">The sequence shown here is derived from an EMBL/GenBank/DDBJ whole genome shotgun (WGS) entry which is preliminary data.</text>
</comment>
<accession>A0ABS2BNH3</accession>
<dbReference type="Pfam" id="PF24553">
    <property type="entry name" value="Rv0428c_C"/>
    <property type="match status" value="1"/>
</dbReference>
<dbReference type="RefSeq" id="WP_203539330.1">
    <property type="nucleotide sequence ID" value="NZ_JAESND010000008.1"/>
</dbReference>
<dbReference type="InterPro" id="IPR056935">
    <property type="entry name" value="Rv0428c-like_C"/>
</dbReference>
<dbReference type="PANTHER" id="PTHR43877">
    <property type="entry name" value="AMINOALKYLPHOSPHONATE N-ACETYLTRANSFERASE-RELATED-RELATED"/>
    <property type="match status" value="1"/>
</dbReference>
<feature type="domain" description="N-acetyltransferase" evidence="3">
    <location>
        <begin position="115"/>
        <end position="247"/>
    </location>
</feature>
<reference evidence="4 5" key="1">
    <citation type="submission" date="2021-01" db="EMBL/GenBank/DDBJ databases">
        <title>Draft Genome Sequence and Polyhydroxyalkanoate Biosynthetic Potential of Jeongeupia naejangsanensis Type Strain DSM 24253.</title>
        <authorList>
            <person name="Turrini P."/>
            <person name="Artuso I."/>
            <person name="Lugli G.A."/>
            <person name="Frangipani E."/>
            <person name="Ventura M."/>
            <person name="Visca P."/>
        </authorList>
    </citation>
    <scope>NUCLEOTIDE SEQUENCE [LARGE SCALE GENOMIC DNA]</scope>
    <source>
        <strain evidence="4 5">DSM 24253</strain>
    </source>
</reference>
<evidence type="ECO:0000256" key="1">
    <source>
        <dbReference type="ARBA" id="ARBA00022679"/>
    </source>
</evidence>
<keyword evidence="2" id="KW-0012">Acyltransferase</keyword>
<evidence type="ECO:0000259" key="3">
    <source>
        <dbReference type="PROSITE" id="PS51186"/>
    </source>
</evidence>
<dbReference type="SUPFAM" id="SSF55729">
    <property type="entry name" value="Acyl-CoA N-acyltransferases (Nat)"/>
    <property type="match status" value="1"/>
</dbReference>
<dbReference type="Proteomes" id="UP000809431">
    <property type="component" value="Unassembled WGS sequence"/>
</dbReference>
<dbReference type="CDD" id="cd04301">
    <property type="entry name" value="NAT_SF"/>
    <property type="match status" value="1"/>
</dbReference>
<dbReference type="EMBL" id="JAESND010000008">
    <property type="protein sequence ID" value="MBM3117103.1"/>
    <property type="molecule type" value="Genomic_DNA"/>
</dbReference>
<dbReference type="PROSITE" id="PS51186">
    <property type="entry name" value="GNAT"/>
    <property type="match status" value="1"/>
</dbReference>
<dbReference type="InterPro" id="IPR000182">
    <property type="entry name" value="GNAT_dom"/>
</dbReference>
<dbReference type="Gene3D" id="3.40.630.30">
    <property type="match status" value="1"/>
</dbReference>
<evidence type="ECO:0000313" key="4">
    <source>
        <dbReference type="EMBL" id="MBM3117103.1"/>
    </source>
</evidence>
<dbReference type="InterPro" id="IPR016181">
    <property type="entry name" value="Acyl_CoA_acyltransferase"/>
</dbReference>
<gene>
    <name evidence="4" type="ORF">JMJ54_14800</name>
</gene>
<name>A0ABS2BNH3_9NEIS</name>
<organism evidence="4 5">
    <name type="scientific">Jeongeupia naejangsanensis</name>
    <dbReference type="NCBI Taxonomy" id="613195"/>
    <lineage>
        <taxon>Bacteria</taxon>
        <taxon>Pseudomonadati</taxon>
        <taxon>Pseudomonadota</taxon>
        <taxon>Betaproteobacteria</taxon>
        <taxon>Neisseriales</taxon>
        <taxon>Chitinibacteraceae</taxon>
        <taxon>Jeongeupia</taxon>
    </lineage>
</organism>
<evidence type="ECO:0000256" key="2">
    <source>
        <dbReference type="ARBA" id="ARBA00023315"/>
    </source>
</evidence>
<dbReference type="InterPro" id="IPR050832">
    <property type="entry name" value="Bact_Acetyltransf"/>
</dbReference>
<keyword evidence="1" id="KW-0808">Transferase</keyword>
<proteinExistence type="predicted"/>
<sequence>MTPDRITEIEALTTSAWPARATELVDGWVLRFANGYTKRANSVTPLYRGVQANADKLGYVEQRYNALGQPAIFKLTAASGELDALLGARGYAQTDVSSVQTRMLDDFPTASDPAVTLYDHVDGVWFDAFATMNSVSATQRPTALALLKSYVCPVAFAALAEQGRLVACGFAVRQQDSIVLYDIVTDPAQRRHGHGRRLVNALLAWGRRTGAKRCVLQAVAANTAATALYASLGFAEQYSYWYRRQPR</sequence>
<keyword evidence="5" id="KW-1185">Reference proteome</keyword>